<dbReference type="InterPro" id="IPR003000">
    <property type="entry name" value="Sirtuin"/>
</dbReference>
<evidence type="ECO:0000256" key="1">
    <source>
        <dbReference type="ARBA" id="ARBA00001947"/>
    </source>
</evidence>
<dbReference type="Gene3D" id="3.40.50.1220">
    <property type="entry name" value="TPP-binding domain"/>
    <property type="match status" value="1"/>
</dbReference>
<dbReference type="InterPro" id="IPR026590">
    <property type="entry name" value="Ssirtuin_cat_dom"/>
</dbReference>
<dbReference type="GO" id="GO:0005634">
    <property type="term" value="C:nucleus"/>
    <property type="evidence" value="ECO:0007669"/>
    <property type="project" value="TreeGrafter"/>
</dbReference>
<dbReference type="PROSITE" id="PS50305">
    <property type="entry name" value="SIRTUIN"/>
    <property type="match status" value="1"/>
</dbReference>
<dbReference type="GO" id="GO:0140861">
    <property type="term" value="P:DNA repair-dependent chromatin remodeling"/>
    <property type="evidence" value="ECO:0007669"/>
    <property type="project" value="UniProtKB-ARBA"/>
</dbReference>
<dbReference type="GO" id="GO:0035861">
    <property type="term" value="C:site of double-strand break"/>
    <property type="evidence" value="ECO:0007669"/>
    <property type="project" value="UniProtKB-ARBA"/>
</dbReference>
<comment type="catalytic activity">
    <reaction evidence="14">
        <text>N(6)-glutaryl-L-lysyl-[protein] + NAD(+) + H2O = 2''-O-glutaryl-ADP-D-ribose + nicotinamide + L-lysyl-[protein]</text>
        <dbReference type="Rhea" id="RHEA:47664"/>
        <dbReference type="Rhea" id="RHEA-COMP:9752"/>
        <dbReference type="Rhea" id="RHEA-COMP:11875"/>
        <dbReference type="ChEBI" id="CHEBI:15377"/>
        <dbReference type="ChEBI" id="CHEBI:17154"/>
        <dbReference type="ChEBI" id="CHEBI:29969"/>
        <dbReference type="ChEBI" id="CHEBI:57540"/>
        <dbReference type="ChEBI" id="CHEBI:87828"/>
        <dbReference type="ChEBI" id="CHEBI:87829"/>
    </reaction>
    <physiologicalReaction direction="left-to-right" evidence="14">
        <dbReference type="Rhea" id="RHEA:47665"/>
    </physiologicalReaction>
</comment>
<keyword evidence="6 15" id="KW-0862">Zinc</keyword>
<dbReference type="FunFam" id="3.40.50.1220:FF:000038">
    <property type="entry name" value="NAD-dependent protein deacetylase sirtuin-6 isoform X2"/>
    <property type="match status" value="1"/>
</dbReference>
<keyword evidence="3" id="KW-0597">Phosphoprotein</keyword>
<evidence type="ECO:0000256" key="2">
    <source>
        <dbReference type="ARBA" id="ARBA00012928"/>
    </source>
</evidence>
<dbReference type="InterPro" id="IPR029035">
    <property type="entry name" value="DHS-like_NAD/FAD-binding_dom"/>
</dbReference>
<evidence type="ECO:0000256" key="3">
    <source>
        <dbReference type="ARBA" id="ARBA00022553"/>
    </source>
</evidence>
<comment type="similarity">
    <text evidence="8">Belongs to the sirtuin family. Class IV subfamily.</text>
</comment>
<evidence type="ECO:0000256" key="8">
    <source>
        <dbReference type="ARBA" id="ARBA00038170"/>
    </source>
</evidence>
<comment type="catalytic activity">
    <reaction evidence="13">
        <text>N(6)-propanoyl-L-lysyl-[protein] + NAD(+) + H2O = 3''-O-propanoyl-ADP-D-ribose + nicotinamide + L-lysyl-[protein]</text>
        <dbReference type="Rhea" id="RHEA:23500"/>
        <dbReference type="Rhea" id="RHEA-COMP:9752"/>
        <dbReference type="Rhea" id="RHEA-COMP:13758"/>
        <dbReference type="ChEBI" id="CHEBI:15377"/>
        <dbReference type="ChEBI" id="CHEBI:17154"/>
        <dbReference type="ChEBI" id="CHEBI:29969"/>
        <dbReference type="ChEBI" id="CHEBI:57540"/>
        <dbReference type="ChEBI" id="CHEBI:138019"/>
        <dbReference type="ChEBI" id="CHEBI:145015"/>
    </reaction>
    <physiologicalReaction direction="left-to-right" evidence="13">
        <dbReference type="Rhea" id="RHEA:23501"/>
    </physiologicalReaction>
</comment>
<keyword evidence="5 15" id="KW-0479">Metal-binding</keyword>
<comment type="cofactor">
    <cofactor evidence="1">
        <name>Zn(2+)</name>
        <dbReference type="ChEBI" id="CHEBI:29105"/>
    </cofactor>
</comment>
<dbReference type="PANTHER" id="PTHR11085:SF1">
    <property type="entry name" value="NAD-DEPENDENT PROTEIN DEACETYLASE SIRTUIN-7"/>
    <property type="match status" value="1"/>
</dbReference>
<keyword evidence="7" id="KW-0520">NAD</keyword>
<evidence type="ECO:0000256" key="4">
    <source>
        <dbReference type="ARBA" id="ARBA00022679"/>
    </source>
</evidence>
<protein>
    <recommendedName>
        <fullName evidence="2">protein acetyllysine N-acetyltransferase</fullName>
        <ecNumber evidence="2">2.3.1.286</ecNumber>
    </recommendedName>
    <alternativeName>
        <fullName evidence="10">Regulatory protein SIR2 homolog 7</fullName>
    </alternativeName>
    <alternativeName>
        <fullName evidence="9">SIR2-like protein 7</fullName>
    </alternativeName>
</protein>
<proteinExistence type="inferred from homology"/>
<name>A0A9P0H8G8_NEZVI</name>
<evidence type="ECO:0000256" key="5">
    <source>
        <dbReference type="ARBA" id="ARBA00022723"/>
    </source>
</evidence>
<dbReference type="GO" id="GO:0000785">
    <property type="term" value="C:chromatin"/>
    <property type="evidence" value="ECO:0007669"/>
    <property type="project" value="TreeGrafter"/>
</dbReference>
<evidence type="ECO:0000256" key="7">
    <source>
        <dbReference type="ARBA" id="ARBA00023027"/>
    </source>
</evidence>
<evidence type="ECO:0000256" key="14">
    <source>
        <dbReference type="ARBA" id="ARBA00052763"/>
    </source>
</evidence>
<accession>A0A9P0H8G8</accession>
<evidence type="ECO:0000256" key="10">
    <source>
        <dbReference type="ARBA" id="ARBA00043038"/>
    </source>
</evidence>
<feature type="binding site" evidence="15">
    <location>
        <position position="202"/>
    </location>
    <ligand>
        <name>Zn(2+)</name>
        <dbReference type="ChEBI" id="CHEBI:29105"/>
    </ligand>
</feature>
<keyword evidence="19" id="KW-1185">Reference proteome</keyword>
<comment type="catalytic activity">
    <reaction evidence="11">
        <text>N(6)-decanoyl-L-lysyl-[protein] + NAD(+) + H2O = 2''-O-decanoyl-ADP-D-ribose + nicotinamide + L-lysyl-[protein]</text>
        <dbReference type="Rhea" id="RHEA:70631"/>
        <dbReference type="Rhea" id="RHEA-COMP:9752"/>
        <dbReference type="Rhea" id="RHEA-COMP:17932"/>
        <dbReference type="ChEBI" id="CHEBI:15377"/>
        <dbReference type="ChEBI" id="CHEBI:17154"/>
        <dbReference type="ChEBI" id="CHEBI:29969"/>
        <dbReference type="ChEBI" id="CHEBI:57540"/>
        <dbReference type="ChEBI" id="CHEBI:143222"/>
        <dbReference type="ChEBI" id="CHEBI:189688"/>
    </reaction>
    <physiologicalReaction direction="left-to-right" evidence="11">
        <dbReference type="Rhea" id="RHEA:70632"/>
    </physiologicalReaction>
</comment>
<evidence type="ECO:0000256" key="12">
    <source>
        <dbReference type="ARBA" id="ARBA00051105"/>
    </source>
</evidence>
<keyword evidence="4" id="KW-0808">Transferase</keyword>
<evidence type="ECO:0000256" key="6">
    <source>
        <dbReference type="ARBA" id="ARBA00022833"/>
    </source>
</evidence>
<dbReference type="CDD" id="cd01410">
    <property type="entry name" value="SIRT7"/>
    <property type="match status" value="1"/>
</dbReference>
<feature type="active site" description="Proton acceptor" evidence="15">
    <location>
        <position position="191"/>
    </location>
</feature>
<dbReference type="Gene3D" id="2.20.28.200">
    <property type="match status" value="1"/>
</dbReference>
<evidence type="ECO:0000256" key="13">
    <source>
        <dbReference type="ARBA" id="ARBA00051399"/>
    </source>
</evidence>
<dbReference type="GO" id="GO:0070403">
    <property type="term" value="F:NAD+ binding"/>
    <property type="evidence" value="ECO:0007669"/>
    <property type="project" value="InterPro"/>
</dbReference>
<comment type="catalytic activity">
    <reaction evidence="12">
        <text>N(6)-succinyl-L-lysyl-[protein] + NAD(+) + H2O = 2''-O-succinyl-ADP-D-ribose + nicotinamide + L-lysyl-[protein]</text>
        <dbReference type="Rhea" id="RHEA:47668"/>
        <dbReference type="Rhea" id="RHEA-COMP:9752"/>
        <dbReference type="Rhea" id="RHEA-COMP:11877"/>
        <dbReference type="ChEBI" id="CHEBI:15377"/>
        <dbReference type="ChEBI" id="CHEBI:17154"/>
        <dbReference type="ChEBI" id="CHEBI:29969"/>
        <dbReference type="ChEBI" id="CHEBI:57540"/>
        <dbReference type="ChEBI" id="CHEBI:87830"/>
        <dbReference type="ChEBI" id="CHEBI:87832"/>
    </reaction>
    <physiologicalReaction direction="left-to-right" evidence="12">
        <dbReference type="Rhea" id="RHEA:47669"/>
    </physiologicalReaction>
</comment>
<feature type="binding site" evidence="15">
    <location>
        <position position="230"/>
    </location>
    <ligand>
        <name>Zn(2+)</name>
        <dbReference type="ChEBI" id="CHEBI:29105"/>
    </ligand>
</feature>
<dbReference type="GO" id="GO:0046872">
    <property type="term" value="F:metal ion binding"/>
    <property type="evidence" value="ECO:0007669"/>
    <property type="project" value="UniProtKB-KW"/>
</dbReference>
<dbReference type="SUPFAM" id="SSF52467">
    <property type="entry name" value="DHS-like NAD/FAD-binding domain"/>
    <property type="match status" value="1"/>
</dbReference>
<dbReference type="InterPro" id="IPR050134">
    <property type="entry name" value="NAD-dep_sirtuin_deacylases"/>
</dbReference>
<evidence type="ECO:0000256" key="11">
    <source>
        <dbReference type="ARBA" id="ARBA00050237"/>
    </source>
</evidence>
<sequence length="554" mass="63326">MADTISKKLSGLRRKASLKVVFAVKKKSRNPTYLKVYKILQKSEKDRSKEDNELLSNSASVVKQVLTRLEKRQQILAREKEFEDSSELLEEKCAKLAEAIAGAKHLVVYSGAGVSTAAKIPDYRGTNGIWTRLQQGKEIGDHDLSVAEPTKAHMALYSLYKNGFLKYIVSQNCDGLHLRSGLPRRVLSEVHGNMNLEVCELCNIQYWRAFDVTTHTARYAHQTARRCSACACPLRDTIVHFGERGSLAWPINWSGACHAAKQADMILCIGSSLKVLKRYPWLWGMDKPVSKRPKLYIVNLQWTPKDFQATLKINGKCDEVMKLVMGYLNIKIPEYDRTMDPIFHHCTMLHPLEEHTISSSLMLVPPDIKRFKKEAIDVDEISQHKLDEIVYGIKKEEIIWRPFGKEIIFNSGKVIKEEDRLAEEPCHSNISVQADIFDQVYQEIAKKVLHQTNTAYYQSIYEPLDLSKPECRFCHDSYGSTCMFYLKRAAKVPEKGRPCYCCDSEDDTSDNGGSDQADRKTPSNPGWFGKGYRKKIKKKRNTAKTFFNKVVFKY</sequence>
<evidence type="ECO:0000313" key="19">
    <source>
        <dbReference type="Proteomes" id="UP001152798"/>
    </source>
</evidence>
<evidence type="ECO:0000256" key="16">
    <source>
        <dbReference type="SAM" id="MobiDB-lite"/>
    </source>
</evidence>
<evidence type="ECO:0000256" key="15">
    <source>
        <dbReference type="PROSITE-ProRule" id="PRU00236"/>
    </source>
</evidence>
<evidence type="ECO:0000313" key="18">
    <source>
        <dbReference type="EMBL" id="CAH1397338.1"/>
    </source>
</evidence>
<dbReference type="EC" id="2.3.1.286" evidence="2"/>
<dbReference type="Proteomes" id="UP001152798">
    <property type="component" value="Chromosome 3"/>
</dbReference>
<dbReference type="GO" id="GO:0097372">
    <property type="term" value="F:histone H3K18 deacetylase activity, NAD-dependent"/>
    <property type="evidence" value="ECO:0007669"/>
    <property type="project" value="TreeGrafter"/>
</dbReference>
<feature type="binding site" evidence="15">
    <location>
        <position position="199"/>
    </location>
    <ligand>
        <name>Zn(2+)</name>
        <dbReference type="ChEBI" id="CHEBI:29105"/>
    </ligand>
</feature>
<gene>
    <name evidence="18" type="ORF">NEZAVI_LOCUS7182</name>
</gene>
<dbReference type="Pfam" id="PF02146">
    <property type="entry name" value="SIR2"/>
    <property type="match status" value="1"/>
</dbReference>
<dbReference type="FunFam" id="2.20.28.200:FF:000002">
    <property type="entry name" value="NAD-dependent deacetylase sirtuin-7"/>
    <property type="match status" value="1"/>
</dbReference>
<feature type="binding site" evidence="15">
    <location>
        <position position="227"/>
    </location>
    <ligand>
        <name>Zn(2+)</name>
        <dbReference type="ChEBI" id="CHEBI:29105"/>
    </ligand>
</feature>
<reference evidence="18" key="1">
    <citation type="submission" date="2022-01" db="EMBL/GenBank/DDBJ databases">
        <authorList>
            <person name="King R."/>
        </authorList>
    </citation>
    <scope>NUCLEOTIDE SEQUENCE</scope>
</reference>
<dbReference type="EMBL" id="OV725079">
    <property type="protein sequence ID" value="CAH1397338.1"/>
    <property type="molecule type" value="Genomic_DNA"/>
</dbReference>
<dbReference type="AlphaFoldDB" id="A0A9P0H8G8"/>
<feature type="region of interest" description="Disordered" evidence="16">
    <location>
        <begin position="509"/>
        <end position="531"/>
    </location>
</feature>
<dbReference type="GO" id="GO:0010468">
    <property type="term" value="P:regulation of gene expression"/>
    <property type="evidence" value="ECO:0007669"/>
    <property type="project" value="UniProtKB-ARBA"/>
</dbReference>
<evidence type="ECO:0000256" key="9">
    <source>
        <dbReference type="ARBA" id="ARBA00041832"/>
    </source>
</evidence>
<organism evidence="18 19">
    <name type="scientific">Nezara viridula</name>
    <name type="common">Southern green stink bug</name>
    <name type="synonym">Cimex viridulus</name>
    <dbReference type="NCBI Taxonomy" id="85310"/>
    <lineage>
        <taxon>Eukaryota</taxon>
        <taxon>Metazoa</taxon>
        <taxon>Ecdysozoa</taxon>
        <taxon>Arthropoda</taxon>
        <taxon>Hexapoda</taxon>
        <taxon>Insecta</taxon>
        <taxon>Pterygota</taxon>
        <taxon>Neoptera</taxon>
        <taxon>Paraneoptera</taxon>
        <taxon>Hemiptera</taxon>
        <taxon>Heteroptera</taxon>
        <taxon>Panheteroptera</taxon>
        <taxon>Pentatomomorpha</taxon>
        <taxon>Pentatomoidea</taxon>
        <taxon>Pentatomidae</taxon>
        <taxon>Pentatominae</taxon>
        <taxon>Nezara</taxon>
    </lineage>
</organism>
<dbReference type="PANTHER" id="PTHR11085">
    <property type="entry name" value="NAD-DEPENDENT PROTEIN DEACYLASE SIRTUIN-5, MITOCHONDRIAL-RELATED"/>
    <property type="match status" value="1"/>
</dbReference>
<dbReference type="OrthoDB" id="2919105at2759"/>
<evidence type="ECO:0000259" key="17">
    <source>
        <dbReference type="PROSITE" id="PS50305"/>
    </source>
</evidence>
<feature type="domain" description="Deacetylase sirtuin-type" evidence="17">
    <location>
        <begin position="86"/>
        <end position="331"/>
    </location>
</feature>